<dbReference type="AlphaFoldDB" id="A0A7X0VF79"/>
<gene>
    <name evidence="1" type="ORF">H7C19_06470</name>
</gene>
<protein>
    <submittedName>
        <fullName evidence="1">Uncharacterized protein</fullName>
    </submittedName>
</protein>
<comment type="caution">
    <text evidence="1">The sequence shown here is derived from an EMBL/GenBank/DDBJ whole genome shotgun (WGS) entry which is preliminary data.</text>
</comment>
<sequence>MAVIIILCFLALYLVFIKPFSIDDSETAIQRSIEHSTDQRPITIQKVKDVGKLKVVLFTTVNHIGESILEKGINNKLRIRRTGHGTSKIRYFIIESAGSRYIALLGENNNLGSAKISVGGVVYNFAIPQERFFICLEKINNPHESVIEWVVLYDTTKKEALRINLPEDINLD</sequence>
<dbReference type="RefSeq" id="WP_185141764.1">
    <property type="nucleotide sequence ID" value="NZ_JACJVP010000007.1"/>
</dbReference>
<organism evidence="1 2">
    <name type="scientific">Cohnella nanjingensis</name>
    <dbReference type="NCBI Taxonomy" id="1387779"/>
    <lineage>
        <taxon>Bacteria</taxon>
        <taxon>Bacillati</taxon>
        <taxon>Bacillota</taxon>
        <taxon>Bacilli</taxon>
        <taxon>Bacillales</taxon>
        <taxon>Paenibacillaceae</taxon>
        <taxon>Cohnella</taxon>
    </lineage>
</organism>
<name>A0A7X0VF79_9BACL</name>
<proteinExistence type="predicted"/>
<keyword evidence="2" id="KW-1185">Reference proteome</keyword>
<evidence type="ECO:0000313" key="2">
    <source>
        <dbReference type="Proteomes" id="UP000547209"/>
    </source>
</evidence>
<dbReference type="EMBL" id="JACJVP010000007">
    <property type="protein sequence ID" value="MBB6670329.1"/>
    <property type="molecule type" value="Genomic_DNA"/>
</dbReference>
<reference evidence="1 2" key="1">
    <citation type="submission" date="2020-08" db="EMBL/GenBank/DDBJ databases">
        <title>Cohnella phylogeny.</title>
        <authorList>
            <person name="Dunlap C."/>
        </authorList>
    </citation>
    <scope>NUCLEOTIDE SEQUENCE [LARGE SCALE GENOMIC DNA]</scope>
    <source>
        <strain evidence="1 2">DSM 28246</strain>
    </source>
</reference>
<accession>A0A7X0VF79</accession>
<dbReference type="Proteomes" id="UP000547209">
    <property type="component" value="Unassembled WGS sequence"/>
</dbReference>
<evidence type="ECO:0000313" key="1">
    <source>
        <dbReference type="EMBL" id="MBB6670329.1"/>
    </source>
</evidence>